<sequence>MSSDRDDVDNAVFLIDSGQSLNYDCQSHSPSWNANDTKIGSY</sequence>
<evidence type="ECO:0000313" key="2">
    <source>
        <dbReference type="Proteomes" id="UP000291097"/>
    </source>
</evidence>
<evidence type="ECO:0000313" key="1">
    <source>
        <dbReference type="EMBL" id="RZV06183.1"/>
    </source>
</evidence>
<proteinExistence type="predicted"/>
<organism evidence="1 2">
    <name type="scientific">Natrinema hispanicum</name>
    <dbReference type="NCBI Taxonomy" id="392421"/>
    <lineage>
        <taxon>Archaea</taxon>
        <taxon>Methanobacteriati</taxon>
        <taxon>Methanobacteriota</taxon>
        <taxon>Stenosarchaea group</taxon>
        <taxon>Halobacteria</taxon>
        <taxon>Halobacteriales</taxon>
        <taxon>Natrialbaceae</taxon>
        <taxon>Natrinema</taxon>
    </lineage>
</organism>
<dbReference type="EMBL" id="SHMP01000009">
    <property type="protein sequence ID" value="RZV06183.1"/>
    <property type="molecule type" value="Genomic_DNA"/>
</dbReference>
<dbReference type="AlphaFoldDB" id="A0A482Y3V2"/>
<dbReference type="Proteomes" id="UP000291097">
    <property type="component" value="Unassembled WGS sequence"/>
</dbReference>
<protein>
    <submittedName>
        <fullName evidence="1">Uncharacterized protein</fullName>
    </submittedName>
</protein>
<accession>A0A482Y3V2</accession>
<reference evidence="1 2" key="1">
    <citation type="submission" date="2019-02" db="EMBL/GenBank/DDBJ databases">
        <title>Genomic Encyclopedia of Archaeal and Bacterial Type Strains, Phase II (KMG-II): from individual species to whole genera.</title>
        <authorList>
            <person name="Goeker M."/>
        </authorList>
    </citation>
    <scope>NUCLEOTIDE SEQUENCE [LARGE SCALE GENOMIC DNA]</scope>
    <source>
        <strain evidence="1 2">DSM 18328</strain>
    </source>
</reference>
<comment type="caution">
    <text evidence="1">The sequence shown here is derived from an EMBL/GenBank/DDBJ whole genome shotgun (WGS) entry which is preliminary data.</text>
</comment>
<name>A0A482Y3V2_9EURY</name>
<gene>
    <name evidence="1" type="ORF">BDK88_4146</name>
</gene>